<sequence length="334" mass="37522">MTPSSDLKPTFDVTCAVPRTGRTLHNFLSKLKRLGADSEEIGQILKVLSASKRRSTPDMQEALNFLQEISTEAPPCFSISVDRKRKLRPYRLGFLGYEWKIGKTKIRVEGEEPHNGSSLIKLDEVDFTVVGLDELLSMTQHYLGDPTRVTKWGMYNYQLAKPTSIRVAGSAMLTSYNKLLGGEVQDMVGFFLISKKGGSSRSPIDLETLSRHGRHVFVKGRYSGIVMAAYPQLQVEPVEDVEEAVMNGEKGSVGLEIVQSGNTLKSKGLLLHGSPLFLSESLYVVDYDRFQQNPALRKLVGSLNPVGYFEEERLENFSRWYYALEQNLSESWVQ</sequence>
<accession>A0A382LTP9</accession>
<proteinExistence type="predicted"/>
<feature type="non-terminal residue" evidence="1">
    <location>
        <position position="334"/>
    </location>
</feature>
<dbReference type="AlphaFoldDB" id="A0A382LTP9"/>
<protein>
    <submittedName>
        <fullName evidence="1">Uncharacterized protein</fullName>
    </submittedName>
</protein>
<dbReference type="EMBL" id="UINC01089064">
    <property type="protein sequence ID" value="SVC39833.1"/>
    <property type="molecule type" value="Genomic_DNA"/>
</dbReference>
<organism evidence="1">
    <name type="scientific">marine metagenome</name>
    <dbReference type="NCBI Taxonomy" id="408172"/>
    <lineage>
        <taxon>unclassified sequences</taxon>
        <taxon>metagenomes</taxon>
        <taxon>ecological metagenomes</taxon>
    </lineage>
</organism>
<name>A0A382LTP9_9ZZZZ</name>
<evidence type="ECO:0000313" key="1">
    <source>
        <dbReference type="EMBL" id="SVC39833.1"/>
    </source>
</evidence>
<reference evidence="1" key="1">
    <citation type="submission" date="2018-05" db="EMBL/GenBank/DDBJ databases">
        <authorList>
            <person name="Lanie J.A."/>
            <person name="Ng W.-L."/>
            <person name="Kazmierczak K.M."/>
            <person name="Andrzejewski T.M."/>
            <person name="Davidsen T.M."/>
            <person name="Wayne K.J."/>
            <person name="Tettelin H."/>
            <person name="Glass J.I."/>
            <person name="Rusch D."/>
            <person name="Podicherti R."/>
            <person name="Tsui H.-C.T."/>
            <person name="Winkler M.E."/>
        </authorList>
    </citation>
    <scope>NUCLEOTIDE SEQUENCE</scope>
</reference>
<gene>
    <name evidence="1" type="ORF">METZ01_LOCUS292687</name>
</gene>